<feature type="chain" id="PRO_5045238595" description="Serine hydrolase" evidence="2">
    <location>
        <begin position="27"/>
        <end position="342"/>
    </location>
</feature>
<accession>A0ABN3VXN5</accession>
<dbReference type="Proteomes" id="UP001500831">
    <property type="component" value="Unassembled WGS sequence"/>
</dbReference>
<dbReference type="InterPro" id="IPR012338">
    <property type="entry name" value="Beta-lactam/transpept-like"/>
</dbReference>
<evidence type="ECO:0000313" key="4">
    <source>
        <dbReference type="Proteomes" id="UP001500831"/>
    </source>
</evidence>
<feature type="region of interest" description="Disordered" evidence="1">
    <location>
        <begin position="211"/>
        <end position="242"/>
    </location>
</feature>
<evidence type="ECO:0000313" key="3">
    <source>
        <dbReference type="EMBL" id="GAA2874051.1"/>
    </source>
</evidence>
<keyword evidence="2" id="KW-0732">Signal</keyword>
<keyword evidence="4" id="KW-1185">Reference proteome</keyword>
<evidence type="ECO:0000256" key="2">
    <source>
        <dbReference type="SAM" id="SignalP"/>
    </source>
</evidence>
<feature type="signal peptide" evidence="2">
    <location>
        <begin position="1"/>
        <end position="26"/>
    </location>
</feature>
<sequence length="342" mass="35248">MCLVTRLLTVLGTVLSLLAVPAPASAAAPAGPRVPAGVTAGYVVFDRQTGKVTAHHDARRRFRSASVVKILIAIDHLESHRAVPESDLALLKVMLRVSDDDAATSFWNRGGQGRIIQRMARRLQLTDTAPPPADKPGFWGYTSLSALDVVKTYRYLLDRAEPRVATLVLGHLRKAGQCGSDGFDQYFGIPRAVRGPWAVKQGWSGYGSTPPVRCRPAASPAAAAPDPRGTAASSPGAAPATGAGKAAAAAGAVGAARPDGSEAAAAGGRTTSPTAAGAAPVSAGAGPVPDLGRPVLHTTGLVGPGERRIMVLLTAYPAGTSWQRSTAQMTRLAREVYLSGTS</sequence>
<evidence type="ECO:0000256" key="1">
    <source>
        <dbReference type="SAM" id="MobiDB-lite"/>
    </source>
</evidence>
<dbReference type="SUPFAM" id="SSF56601">
    <property type="entry name" value="beta-lactamase/transpeptidase-like"/>
    <property type="match status" value="1"/>
</dbReference>
<dbReference type="EMBL" id="BAAAVI010000022">
    <property type="protein sequence ID" value="GAA2874051.1"/>
    <property type="molecule type" value="Genomic_DNA"/>
</dbReference>
<feature type="region of interest" description="Disordered" evidence="1">
    <location>
        <begin position="258"/>
        <end position="301"/>
    </location>
</feature>
<gene>
    <name evidence="3" type="ORF">GCM10010517_34660</name>
</gene>
<feature type="compositionally biased region" description="Low complexity" evidence="1">
    <location>
        <begin position="263"/>
        <end position="289"/>
    </location>
</feature>
<name>A0ABN3VXN5_9ACTN</name>
<comment type="caution">
    <text evidence="3">The sequence shown here is derived from an EMBL/GenBank/DDBJ whole genome shotgun (WGS) entry which is preliminary data.</text>
</comment>
<dbReference type="Gene3D" id="3.40.710.10">
    <property type="entry name" value="DD-peptidase/beta-lactamase superfamily"/>
    <property type="match status" value="1"/>
</dbReference>
<proteinExistence type="predicted"/>
<reference evidence="3 4" key="1">
    <citation type="journal article" date="2019" name="Int. J. Syst. Evol. Microbiol.">
        <title>The Global Catalogue of Microorganisms (GCM) 10K type strain sequencing project: providing services to taxonomists for standard genome sequencing and annotation.</title>
        <authorList>
            <consortium name="The Broad Institute Genomics Platform"/>
            <consortium name="The Broad Institute Genome Sequencing Center for Infectious Disease"/>
            <person name="Wu L."/>
            <person name="Ma J."/>
        </authorList>
    </citation>
    <scope>NUCLEOTIDE SEQUENCE [LARGE SCALE GENOMIC DNA]</scope>
    <source>
        <strain evidence="3 4">JCM 6242</strain>
    </source>
</reference>
<organism evidence="3 4">
    <name type="scientific">Streptosporangium fragile</name>
    <dbReference type="NCBI Taxonomy" id="46186"/>
    <lineage>
        <taxon>Bacteria</taxon>
        <taxon>Bacillati</taxon>
        <taxon>Actinomycetota</taxon>
        <taxon>Actinomycetes</taxon>
        <taxon>Streptosporangiales</taxon>
        <taxon>Streptosporangiaceae</taxon>
        <taxon>Streptosporangium</taxon>
    </lineage>
</organism>
<protein>
    <recommendedName>
        <fullName evidence="5">Serine hydrolase</fullName>
    </recommendedName>
</protein>
<evidence type="ECO:0008006" key="5">
    <source>
        <dbReference type="Google" id="ProtNLM"/>
    </source>
</evidence>